<dbReference type="EMBL" id="CZBI01000002">
    <property type="protein sequence ID" value="CUP89331.1"/>
    <property type="molecule type" value="Genomic_DNA"/>
</dbReference>
<evidence type="ECO:0000313" key="1">
    <source>
        <dbReference type="EMBL" id="CUP89331.1"/>
    </source>
</evidence>
<proteinExistence type="predicted"/>
<reference evidence="1 2" key="1">
    <citation type="submission" date="2015-09" db="EMBL/GenBank/DDBJ databases">
        <authorList>
            <consortium name="Pathogen Informatics"/>
        </authorList>
    </citation>
    <scope>NUCLEOTIDE SEQUENCE [LARGE SCALE GENOMIC DNA]</scope>
    <source>
        <strain evidence="1 2">2789STDY5834945</strain>
    </source>
</reference>
<accession>A0A174RZ04</accession>
<organism evidence="1 2">
    <name type="scientific">Bacteroides thetaiotaomicron</name>
    <dbReference type="NCBI Taxonomy" id="818"/>
    <lineage>
        <taxon>Bacteria</taxon>
        <taxon>Pseudomonadati</taxon>
        <taxon>Bacteroidota</taxon>
        <taxon>Bacteroidia</taxon>
        <taxon>Bacteroidales</taxon>
        <taxon>Bacteroidaceae</taxon>
        <taxon>Bacteroides</taxon>
    </lineage>
</organism>
<evidence type="ECO:0000313" key="2">
    <source>
        <dbReference type="Proteomes" id="UP000095541"/>
    </source>
</evidence>
<name>A0A174RZ04_BACT4</name>
<dbReference type="RefSeq" id="WP_055218623.1">
    <property type="nucleotide sequence ID" value="NZ_CZBI01000002.1"/>
</dbReference>
<gene>
    <name evidence="1" type="ORF">ERS852557_02089</name>
</gene>
<dbReference type="Proteomes" id="UP000095541">
    <property type="component" value="Unassembled WGS sequence"/>
</dbReference>
<protein>
    <submittedName>
        <fullName evidence="1">Uncharacterized protein</fullName>
    </submittedName>
</protein>
<dbReference type="AlphaFoldDB" id="A0A174RZ04"/>
<sequence length="126" mass="14441">MRNIFFIGWVIFLEITIGRCTGKAEDSKSDEQIVNPADTIYLGDLREKFVSDSLFFMVVAPDLILDNNQYFWTVTESSALEKGLTKEYYKKVKQEISATNDAIRRGVMKGANVKRIYDFQKAEPAK</sequence>